<dbReference type="RefSeq" id="WP_246110960.1">
    <property type="nucleotide sequence ID" value="NZ_BJYL01000027.1"/>
</dbReference>
<keyword evidence="1" id="KW-1133">Transmembrane helix</keyword>
<feature type="transmembrane region" description="Helical" evidence="1">
    <location>
        <begin position="239"/>
        <end position="257"/>
    </location>
</feature>
<evidence type="ECO:0000256" key="1">
    <source>
        <dbReference type="SAM" id="Phobius"/>
    </source>
</evidence>
<dbReference type="Pfam" id="PF02517">
    <property type="entry name" value="Rce1-like"/>
    <property type="match status" value="1"/>
</dbReference>
<dbReference type="PANTHER" id="PTHR36435:SF1">
    <property type="entry name" value="CAAX AMINO TERMINAL PROTEASE FAMILY PROTEIN"/>
    <property type="match status" value="1"/>
</dbReference>
<keyword evidence="1" id="KW-0812">Transmembrane</keyword>
<feature type="transmembrane region" description="Helical" evidence="1">
    <location>
        <begin position="7"/>
        <end position="28"/>
    </location>
</feature>
<name>A0A511Z8T9_9BACL</name>
<keyword evidence="1" id="KW-0472">Membrane</keyword>
<feature type="transmembrane region" description="Helical" evidence="1">
    <location>
        <begin position="209"/>
        <end position="227"/>
    </location>
</feature>
<dbReference type="AlphaFoldDB" id="A0A511Z8T9"/>
<feature type="transmembrane region" description="Helical" evidence="1">
    <location>
        <begin position="121"/>
        <end position="144"/>
    </location>
</feature>
<evidence type="ECO:0000259" key="2">
    <source>
        <dbReference type="Pfam" id="PF02517"/>
    </source>
</evidence>
<feature type="transmembrane region" description="Helical" evidence="1">
    <location>
        <begin position="34"/>
        <end position="56"/>
    </location>
</feature>
<dbReference type="EMBL" id="BJYL01000027">
    <property type="protein sequence ID" value="GEN83859.1"/>
    <property type="molecule type" value="Genomic_DNA"/>
</dbReference>
<reference evidence="3 4" key="1">
    <citation type="submission" date="2019-07" db="EMBL/GenBank/DDBJ databases">
        <title>Whole genome shotgun sequence of Sporosarcina luteola NBRC 105378.</title>
        <authorList>
            <person name="Hosoyama A."/>
            <person name="Uohara A."/>
            <person name="Ohji S."/>
            <person name="Ichikawa N."/>
        </authorList>
    </citation>
    <scope>NUCLEOTIDE SEQUENCE [LARGE SCALE GENOMIC DNA]</scope>
    <source>
        <strain evidence="3 4">NBRC 105378</strain>
    </source>
</reference>
<feature type="transmembrane region" description="Helical" evidence="1">
    <location>
        <begin position="76"/>
        <end position="101"/>
    </location>
</feature>
<protein>
    <recommendedName>
        <fullName evidence="2">CAAX prenyl protease 2/Lysostaphin resistance protein A-like domain-containing protein</fullName>
    </recommendedName>
</protein>
<dbReference type="GO" id="GO:0004175">
    <property type="term" value="F:endopeptidase activity"/>
    <property type="evidence" value="ECO:0007669"/>
    <property type="project" value="UniProtKB-ARBA"/>
</dbReference>
<feature type="transmembrane region" description="Helical" evidence="1">
    <location>
        <begin position="180"/>
        <end position="202"/>
    </location>
</feature>
<dbReference type="InterPro" id="IPR052710">
    <property type="entry name" value="CAAX_protease"/>
</dbReference>
<sequence>MFEQMKIRYLVALSVVSFIILLIFTMGIGLSEEFFGIAANIVLYAIIPAIFFGYYFNKYPNSDRKFISFRGVKSWIPAVTGIVLASIALSLSTFWLLVFVLDPILPSFVDFLMTEVPMPTNPLYLAIEILTITILGPIIEEFVFRGVFLHRFMKKTSMWGGILISSILFGILHADMIGAFLFGVIACLLYLRTGNLLIPILMHILNNTLAVLAAYLPASWLEVVTVASREEIADKAGTMGVLLIISSIVTIFIIIKLSKGLSKKREEAAQTLEISSQ</sequence>
<dbReference type="InterPro" id="IPR003675">
    <property type="entry name" value="Rce1/LyrA-like_dom"/>
</dbReference>
<proteinExistence type="predicted"/>
<evidence type="ECO:0000313" key="4">
    <source>
        <dbReference type="Proteomes" id="UP000321901"/>
    </source>
</evidence>
<feature type="domain" description="CAAX prenyl protease 2/Lysostaphin resistance protein A-like" evidence="2">
    <location>
        <begin position="125"/>
        <end position="208"/>
    </location>
</feature>
<dbReference type="Proteomes" id="UP000321901">
    <property type="component" value="Unassembled WGS sequence"/>
</dbReference>
<comment type="caution">
    <text evidence="3">The sequence shown here is derived from an EMBL/GenBank/DDBJ whole genome shotgun (WGS) entry which is preliminary data.</text>
</comment>
<evidence type="ECO:0000313" key="3">
    <source>
        <dbReference type="EMBL" id="GEN83859.1"/>
    </source>
</evidence>
<feature type="transmembrane region" description="Helical" evidence="1">
    <location>
        <begin position="156"/>
        <end position="174"/>
    </location>
</feature>
<accession>A0A511Z8T9</accession>
<organism evidence="3 4">
    <name type="scientific">Sporosarcina luteola</name>
    <dbReference type="NCBI Taxonomy" id="582850"/>
    <lineage>
        <taxon>Bacteria</taxon>
        <taxon>Bacillati</taxon>
        <taxon>Bacillota</taxon>
        <taxon>Bacilli</taxon>
        <taxon>Bacillales</taxon>
        <taxon>Caryophanaceae</taxon>
        <taxon>Sporosarcina</taxon>
    </lineage>
</organism>
<gene>
    <name evidence="3" type="ORF">SLU01_21710</name>
</gene>
<keyword evidence="4" id="KW-1185">Reference proteome</keyword>
<dbReference type="GO" id="GO:0080120">
    <property type="term" value="P:CAAX-box protein maturation"/>
    <property type="evidence" value="ECO:0007669"/>
    <property type="project" value="UniProtKB-ARBA"/>
</dbReference>
<dbReference type="PANTHER" id="PTHR36435">
    <property type="entry name" value="SLR1288 PROTEIN"/>
    <property type="match status" value="1"/>
</dbReference>